<organism evidence="2 3">
    <name type="scientific">Candidatus Copromonas faecavium</name>
    <name type="common">nom. illeg.</name>
    <dbReference type="NCBI Taxonomy" id="2840740"/>
    <lineage>
        <taxon>Bacteria</taxon>
        <taxon>Bacillati</taxon>
        <taxon>Bacillota</taxon>
        <taxon>Clostridia</taxon>
        <taxon>Lachnospirales</taxon>
        <taxon>Lachnospiraceae</taxon>
        <taxon>Candidatus Copromonas (nom. illeg.)</taxon>
    </lineage>
</organism>
<evidence type="ECO:0000256" key="1">
    <source>
        <dbReference type="SAM" id="Phobius"/>
    </source>
</evidence>
<keyword evidence="1" id="KW-1133">Transmembrane helix</keyword>
<dbReference type="EMBL" id="DVGC01000051">
    <property type="protein sequence ID" value="HIR06096.1"/>
    <property type="molecule type" value="Genomic_DNA"/>
</dbReference>
<gene>
    <name evidence="2" type="ORF">IAB28_09055</name>
</gene>
<feature type="transmembrane region" description="Helical" evidence="1">
    <location>
        <begin position="97"/>
        <end position="124"/>
    </location>
</feature>
<keyword evidence="1" id="KW-0472">Membrane</keyword>
<reference evidence="2" key="1">
    <citation type="submission" date="2020-10" db="EMBL/GenBank/DDBJ databases">
        <authorList>
            <person name="Gilroy R."/>
        </authorList>
    </citation>
    <scope>NUCLEOTIDE SEQUENCE</scope>
    <source>
        <strain evidence="2">CHK180-2868</strain>
    </source>
</reference>
<protein>
    <submittedName>
        <fullName evidence="2">Uncharacterized protein</fullName>
    </submittedName>
</protein>
<feature type="transmembrane region" description="Helical" evidence="1">
    <location>
        <begin position="59"/>
        <end position="76"/>
    </location>
</feature>
<evidence type="ECO:0000313" key="3">
    <source>
        <dbReference type="Proteomes" id="UP000824250"/>
    </source>
</evidence>
<proteinExistence type="predicted"/>
<sequence length="239" mass="26572">MRKIWKYECLRLMRNKFFPGLLAVHLLYGWQVLNRETIFGTAHTAPFSPWSFSAYLSRMSPLIWFSLLLISGFFFASPPARRVQNLTNAAPMPPLRYGLAQCAAVLTAGGVLSLSCLTAAAVFYQLCFRWHEWKLLLFPALLILLPLLSASLGIAWFTIRRSPKLLFLPAVLPVLWNLLPLPEALGALNGTFFLQYPLTLKGPDPAFSVPLSVLLVQAGFMGAGIFLMLAGCRRNGRGS</sequence>
<name>A0A9D1A4U0_9FIRM</name>
<accession>A0A9D1A4U0</accession>
<feature type="transmembrane region" description="Helical" evidence="1">
    <location>
        <begin position="166"/>
        <end position="187"/>
    </location>
</feature>
<evidence type="ECO:0000313" key="2">
    <source>
        <dbReference type="EMBL" id="HIR06096.1"/>
    </source>
</evidence>
<feature type="transmembrane region" description="Helical" evidence="1">
    <location>
        <begin position="207"/>
        <end position="230"/>
    </location>
</feature>
<reference evidence="2" key="2">
    <citation type="journal article" date="2021" name="PeerJ">
        <title>Extensive microbial diversity within the chicken gut microbiome revealed by metagenomics and culture.</title>
        <authorList>
            <person name="Gilroy R."/>
            <person name="Ravi A."/>
            <person name="Getino M."/>
            <person name="Pursley I."/>
            <person name="Horton D.L."/>
            <person name="Alikhan N.F."/>
            <person name="Baker D."/>
            <person name="Gharbi K."/>
            <person name="Hall N."/>
            <person name="Watson M."/>
            <person name="Adriaenssens E.M."/>
            <person name="Foster-Nyarko E."/>
            <person name="Jarju S."/>
            <person name="Secka A."/>
            <person name="Antonio M."/>
            <person name="Oren A."/>
            <person name="Chaudhuri R.R."/>
            <person name="La Ragione R."/>
            <person name="Hildebrand F."/>
            <person name="Pallen M.J."/>
        </authorList>
    </citation>
    <scope>NUCLEOTIDE SEQUENCE</scope>
    <source>
        <strain evidence="2">CHK180-2868</strain>
    </source>
</reference>
<comment type="caution">
    <text evidence="2">The sequence shown here is derived from an EMBL/GenBank/DDBJ whole genome shotgun (WGS) entry which is preliminary data.</text>
</comment>
<dbReference type="Proteomes" id="UP000824250">
    <property type="component" value="Unassembled WGS sequence"/>
</dbReference>
<dbReference type="AlphaFoldDB" id="A0A9D1A4U0"/>
<keyword evidence="1" id="KW-0812">Transmembrane</keyword>
<feature type="transmembrane region" description="Helical" evidence="1">
    <location>
        <begin position="136"/>
        <end position="159"/>
    </location>
</feature>